<dbReference type="PANTHER" id="PTHR48094:SF11">
    <property type="entry name" value="GLUTATHIONE-INDEPENDENT GLYOXALASE HSP31-RELATED"/>
    <property type="match status" value="1"/>
</dbReference>
<sequence>MADTNRTNRILIIVTSVGEYEKAGYRTGLWLGELTHFYDVAEQAGFESTIVSIAGGLVPLDPESLAHDVLGELGTGRRYADREFMDKLENTMSVAEADAEDYDAIYLTGGHGVMFDFHQSQELESLIARFYDSGRIVSAVCHGPCGLLDVTLESGEPLVKGKRVTGFSWPEEELAQRDKAVPYSLQDGLKKLGADYSTADKPFDSYVVEDGRLITGQNPGSAKAVADAVVKHLS</sequence>
<evidence type="ECO:0000313" key="5">
    <source>
        <dbReference type="EMBL" id="MFB9572950.1"/>
    </source>
</evidence>
<keyword evidence="1" id="KW-0346">Stress response</keyword>
<proteinExistence type="inferred from homology"/>
<organism evidence="5 6">
    <name type="scientific">Streptomyces yanii</name>
    <dbReference type="NCBI Taxonomy" id="78510"/>
    <lineage>
        <taxon>Bacteria</taxon>
        <taxon>Bacillati</taxon>
        <taxon>Actinomycetota</taxon>
        <taxon>Actinomycetes</taxon>
        <taxon>Kitasatosporales</taxon>
        <taxon>Streptomycetaceae</taxon>
        <taxon>Streptomyces</taxon>
    </lineage>
</organism>
<evidence type="ECO:0000256" key="3">
    <source>
        <dbReference type="ARBA" id="ARBA00038493"/>
    </source>
</evidence>
<protein>
    <submittedName>
        <fullName evidence="5">Type 1 glutamine amidotransferase domain-containing protein</fullName>
    </submittedName>
</protein>
<accession>A0ABV5R543</accession>
<dbReference type="SUPFAM" id="SSF52317">
    <property type="entry name" value="Class I glutamine amidotransferase-like"/>
    <property type="match status" value="1"/>
</dbReference>
<evidence type="ECO:0000259" key="4">
    <source>
        <dbReference type="Pfam" id="PF01965"/>
    </source>
</evidence>
<gene>
    <name evidence="5" type="ORF">ACFFTL_11595</name>
</gene>
<dbReference type="Gene3D" id="3.40.50.880">
    <property type="match status" value="1"/>
</dbReference>
<dbReference type="Proteomes" id="UP001589710">
    <property type="component" value="Unassembled WGS sequence"/>
</dbReference>
<feature type="domain" description="DJ-1/PfpI" evidence="4">
    <location>
        <begin position="33"/>
        <end position="231"/>
    </location>
</feature>
<dbReference type="CDD" id="cd03141">
    <property type="entry name" value="GATase1_Hsp31_like"/>
    <property type="match status" value="1"/>
</dbReference>
<comment type="caution">
    <text evidence="5">The sequence shown here is derived from an EMBL/GenBank/DDBJ whole genome shotgun (WGS) entry which is preliminary data.</text>
</comment>
<evidence type="ECO:0000313" key="6">
    <source>
        <dbReference type="Proteomes" id="UP001589710"/>
    </source>
</evidence>
<name>A0ABV5R543_9ACTN</name>
<dbReference type="InterPro" id="IPR050325">
    <property type="entry name" value="Prot/Nucl_acid_deglycase"/>
</dbReference>
<keyword evidence="5" id="KW-0315">Glutamine amidotransferase</keyword>
<evidence type="ECO:0000256" key="2">
    <source>
        <dbReference type="ARBA" id="ARBA00023239"/>
    </source>
</evidence>
<dbReference type="PANTHER" id="PTHR48094">
    <property type="entry name" value="PROTEIN/NUCLEIC ACID DEGLYCASE DJ-1-RELATED"/>
    <property type="match status" value="1"/>
</dbReference>
<keyword evidence="6" id="KW-1185">Reference proteome</keyword>
<dbReference type="RefSeq" id="WP_345519056.1">
    <property type="nucleotide sequence ID" value="NZ_BAAAXD010000052.1"/>
</dbReference>
<dbReference type="EMBL" id="JBHMCG010000052">
    <property type="protein sequence ID" value="MFB9572950.1"/>
    <property type="molecule type" value="Genomic_DNA"/>
</dbReference>
<comment type="similarity">
    <text evidence="3">Belongs to the peptidase C56 family. HSP31-like subfamily.</text>
</comment>
<keyword evidence="2" id="KW-0456">Lyase</keyword>
<reference evidence="5 6" key="1">
    <citation type="submission" date="2024-09" db="EMBL/GenBank/DDBJ databases">
        <authorList>
            <person name="Sun Q."/>
            <person name="Mori K."/>
        </authorList>
    </citation>
    <scope>NUCLEOTIDE SEQUENCE [LARGE SCALE GENOMIC DNA]</scope>
    <source>
        <strain evidence="5 6">JCM 3331</strain>
    </source>
</reference>
<dbReference type="InterPro" id="IPR002818">
    <property type="entry name" value="DJ-1/PfpI"/>
</dbReference>
<dbReference type="InterPro" id="IPR029062">
    <property type="entry name" value="Class_I_gatase-like"/>
</dbReference>
<dbReference type="Pfam" id="PF01965">
    <property type="entry name" value="DJ-1_PfpI"/>
    <property type="match status" value="1"/>
</dbReference>
<evidence type="ECO:0000256" key="1">
    <source>
        <dbReference type="ARBA" id="ARBA00023016"/>
    </source>
</evidence>